<keyword evidence="2" id="KW-0732">Signal</keyword>
<sequence>MKLLALFGLLLALFGLSAASRHSGPPQAPGGSLFRPPPPPAKPLYYDSPVPRLPNQPRTSYA</sequence>
<evidence type="ECO:0008006" key="5">
    <source>
        <dbReference type="Google" id="ProtNLM"/>
    </source>
</evidence>
<protein>
    <recommendedName>
        <fullName evidence="5">Metchnikowin</fullName>
    </recommendedName>
</protein>
<dbReference type="InParanoid" id="A0A0Q9X6D7"/>
<feature type="chain" id="PRO_5006387628" description="Metchnikowin" evidence="2">
    <location>
        <begin position="20"/>
        <end position="62"/>
    </location>
</feature>
<evidence type="ECO:0000313" key="4">
    <source>
        <dbReference type="Proteomes" id="UP000007798"/>
    </source>
</evidence>
<name>A0A0Q9X6D7_DROWI</name>
<proteinExistence type="predicted"/>
<dbReference type="AlphaFoldDB" id="A0A0Q9X6D7"/>
<keyword evidence="4" id="KW-1185">Reference proteome</keyword>
<feature type="region of interest" description="Disordered" evidence="1">
    <location>
        <begin position="21"/>
        <end position="62"/>
    </location>
</feature>
<organism evidence="3 4">
    <name type="scientific">Drosophila willistoni</name>
    <name type="common">Fruit fly</name>
    <dbReference type="NCBI Taxonomy" id="7260"/>
    <lineage>
        <taxon>Eukaryota</taxon>
        <taxon>Metazoa</taxon>
        <taxon>Ecdysozoa</taxon>
        <taxon>Arthropoda</taxon>
        <taxon>Hexapoda</taxon>
        <taxon>Insecta</taxon>
        <taxon>Pterygota</taxon>
        <taxon>Neoptera</taxon>
        <taxon>Endopterygota</taxon>
        <taxon>Diptera</taxon>
        <taxon>Brachycera</taxon>
        <taxon>Muscomorpha</taxon>
        <taxon>Ephydroidea</taxon>
        <taxon>Drosophilidae</taxon>
        <taxon>Drosophila</taxon>
        <taxon>Sophophora</taxon>
    </lineage>
</organism>
<gene>
    <name evidence="3" type="primary">Dwil\GK27748</name>
    <name evidence="3" type="ORF">Dwil_GK27748</name>
</gene>
<dbReference type="Proteomes" id="UP000007798">
    <property type="component" value="Unassembled WGS sequence"/>
</dbReference>
<feature type="signal peptide" evidence="2">
    <location>
        <begin position="1"/>
        <end position="19"/>
    </location>
</feature>
<reference evidence="3 4" key="1">
    <citation type="journal article" date="2007" name="Nature">
        <title>Evolution of genes and genomes on the Drosophila phylogeny.</title>
        <authorList>
            <consortium name="Drosophila 12 Genomes Consortium"/>
            <person name="Clark A.G."/>
            <person name="Eisen M.B."/>
            <person name="Smith D.R."/>
            <person name="Bergman C.M."/>
            <person name="Oliver B."/>
            <person name="Markow T.A."/>
            <person name="Kaufman T.C."/>
            <person name="Kellis M."/>
            <person name="Gelbart W."/>
            <person name="Iyer V.N."/>
            <person name="Pollard D.A."/>
            <person name="Sackton T.B."/>
            <person name="Larracuente A.M."/>
            <person name="Singh N.D."/>
            <person name="Abad J.P."/>
            <person name="Abt D.N."/>
            <person name="Adryan B."/>
            <person name="Aguade M."/>
            <person name="Akashi H."/>
            <person name="Anderson W.W."/>
            <person name="Aquadro C.F."/>
            <person name="Ardell D.H."/>
            <person name="Arguello R."/>
            <person name="Artieri C.G."/>
            <person name="Barbash D.A."/>
            <person name="Barker D."/>
            <person name="Barsanti P."/>
            <person name="Batterham P."/>
            <person name="Batzoglou S."/>
            <person name="Begun D."/>
            <person name="Bhutkar A."/>
            <person name="Blanco E."/>
            <person name="Bosak S.A."/>
            <person name="Bradley R.K."/>
            <person name="Brand A.D."/>
            <person name="Brent M.R."/>
            <person name="Brooks A.N."/>
            <person name="Brown R.H."/>
            <person name="Butlin R.K."/>
            <person name="Caggese C."/>
            <person name="Calvi B.R."/>
            <person name="Bernardo de Carvalho A."/>
            <person name="Caspi A."/>
            <person name="Castrezana S."/>
            <person name="Celniker S.E."/>
            <person name="Chang J.L."/>
            <person name="Chapple C."/>
            <person name="Chatterji S."/>
            <person name="Chinwalla A."/>
            <person name="Civetta A."/>
            <person name="Clifton S.W."/>
            <person name="Comeron J.M."/>
            <person name="Costello J.C."/>
            <person name="Coyne J.A."/>
            <person name="Daub J."/>
            <person name="David R.G."/>
            <person name="Delcher A.L."/>
            <person name="Delehaunty K."/>
            <person name="Do C.B."/>
            <person name="Ebling H."/>
            <person name="Edwards K."/>
            <person name="Eickbush T."/>
            <person name="Evans J.D."/>
            <person name="Filipski A."/>
            <person name="Findeiss S."/>
            <person name="Freyhult E."/>
            <person name="Fulton L."/>
            <person name="Fulton R."/>
            <person name="Garcia A.C."/>
            <person name="Gardiner A."/>
            <person name="Garfield D.A."/>
            <person name="Garvin B.E."/>
            <person name="Gibson G."/>
            <person name="Gilbert D."/>
            <person name="Gnerre S."/>
            <person name="Godfrey J."/>
            <person name="Good R."/>
            <person name="Gotea V."/>
            <person name="Gravely B."/>
            <person name="Greenberg A.J."/>
            <person name="Griffiths-Jones S."/>
            <person name="Gross S."/>
            <person name="Guigo R."/>
            <person name="Gustafson E.A."/>
            <person name="Haerty W."/>
            <person name="Hahn M.W."/>
            <person name="Halligan D.L."/>
            <person name="Halpern A.L."/>
            <person name="Halter G.M."/>
            <person name="Han M.V."/>
            <person name="Heger A."/>
            <person name="Hillier L."/>
            <person name="Hinrichs A.S."/>
            <person name="Holmes I."/>
            <person name="Hoskins R.A."/>
            <person name="Hubisz M.J."/>
            <person name="Hultmark D."/>
            <person name="Huntley M.A."/>
            <person name="Jaffe D.B."/>
            <person name="Jagadeeshan S."/>
            <person name="Jeck W.R."/>
            <person name="Johnson J."/>
            <person name="Jones C.D."/>
            <person name="Jordan W.C."/>
            <person name="Karpen G.H."/>
            <person name="Kataoka E."/>
            <person name="Keightley P.D."/>
            <person name="Kheradpour P."/>
            <person name="Kirkness E.F."/>
            <person name="Koerich L.B."/>
            <person name="Kristiansen K."/>
            <person name="Kudrna D."/>
            <person name="Kulathinal R.J."/>
            <person name="Kumar S."/>
            <person name="Kwok R."/>
            <person name="Lander E."/>
            <person name="Langley C.H."/>
            <person name="Lapoint R."/>
            <person name="Lazzaro B.P."/>
            <person name="Lee S.J."/>
            <person name="Levesque L."/>
            <person name="Li R."/>
            <person name="Lin C.F."/>
            <person name="Lin M.F."/>
            <person name="Lindblad-Toh K."/>
            <person name="Llopart A."/>
            <person name="Long M."/>
            <person name="Low L."/>
            <person name="Lozovsky E."/>
            <person name="Lu J."/>
            <person name="Luo M."/>
            <person name="Machado C.A."/>
            <person name="Makalowski W."/>
            <person name="Marzo M."/>
            <person name="Matsuda M."/>
            <person name="Matzkin L."/>
            <person name="McAllister B."/>
            <person name="McBride C.S."/>
            <person name="McKernan B."/>
            <person name="McKernan K."/>
            <person name="Mendez-Lago M."/>
            <person name="Minx P."/>
            <person name="Mollenhauer M.U."/>
            <person name="Montooth K."/>
            <person name="Mount S.M."/>
            <person name="Mu X."/>
            <person name="Myers E."/>
            <person name="Negre B."/>
            <person name="Newfeld S."/>
            <person name="Nielsen R."/>
            <person name="Noor M.A."/>
            <person name="O'Grady P."/>
            <person name="Pachter L."/>
            <person name="Papaceit M."/>
            <person name="Parisi M.J."/>
            <person name="Parisi M."/>
            <person name="Parts L."/>
            <person name="Pedersen J.S."/>
            <person name="Pesole G."/>
            <person name="Phillippy A.M."/>
            <person name="Ponting C.P."/>
            <person name="Pop M."/>
            <person name="Porcelli D."/>
            <person name="Powell J.R."/>
            <person name="Prohaska S."/>
            <person name="Pruitt K."/>
            <person name="Puig M."/>
            <person name="Quesneville H."/>
            <person name="Ram K.R."/>
            <person name="Rand D."/>
            <person name="Rasmussen M.D."/>
            <person name="Reed L.K."/>
            <person name="Reenan R."/>
            <person name="Reily A."/>
            <person name="Remington K.A."/>
            <person name="Rieger T.T."/>
            <person name="Ritchie M.G."/>
            <person name="Robin C."/>
            <person name="Rogers Y.H."/>
            <person name="Rohde C."/>
            <person name="Rozas J."/>
            <person name="Rubenfield M.J."/>
            <person name="Ruiz A."/>
            <person name="Russo S."/>
            <person name="Salzberg S.L."/>
            <person name="Sanchez-Gracia A."/>
            <person name="Saranga D.J."/>
            <person name="Sato H."/>
            <person name="Schaeffer S.W."/>
            <person name="Schatz M.C."/>
            <person name="Schlenke T."/>
            <person name="Schwartz R."/>
            <person name="Segarra C."/>
            <person name="Singh R.S."/>
            <person name="Sirot L."/>
            <person name="Sirota M."/>
            <person name="Sisneros N.B."/>
            <person name="Smith C.D."/>
            <person name="Smith T.F."/>
            <person name="Spieth J."/>
            <person name="Stage D.E."/>
            <person name="Stark A."/>
            <person name="Stephan W."/>
            <person name="Strausberg R.L."/>
            <person name="Strempel S."/>
            <person name="Sturgill D."/>
            <person name="Sutton G."/>
            <person name="Sutton G.G."/>
            <person name="Tao W."/>
            <person name="Teichmann S."/>
            <person name="Tobari Y.N."/>
            <person name="Tomimura Y."/>
            <person name="Tsolas J.M."/>
            <person name="Valente V.L."/>
            <person name="Venter E."/>
            <person name="Venter J.C."/>
            <person name="Vicario S."/>
            <person name="Vieira F.G."/>
            <person name="Vilella A.J."/>
            <person name="Villasante A."/>
            <person name="Walenz B."/>
            <person name="Wang J."/>
            <person name="Wasserman M."/>
            <person name="Watts T."/>
            <person name="Wilson D."/>
            <person name="Wilson R.K."/>
            <person name="Wing R.A."/>
            <person name="Wolfner M.F."/>
            <person name="Wong A."/>
            <person name="Wong G.K."/>
            <person name="Wu C.I."/>
            <person name="Wu G."/>
            <person name="Yamamoto D."/>
            <person name="Yang H.P."/>
            <person name="Yang S.P."/>
            <person name="Yorke J.A."/>
            <person name="Yoshida K."/>
            <person name="Zdobnov E."/>
            <person name="Zhang P."/>
            <person name="Zhang Y."/>
            <person name="Zimin A.V."/>
            <person name="Baldwin J."/>
            <person name="Abdouelleil A."/>
            <person name="Abdulkadir J."/>
            <person name="Abebe A."/>
            <person name="Abera B."/>
            <person name="Abreu J."/>
            <person name="Acer S.C."/>
            <person name="Aftuck L."/>
            <person name="Alexander A."/>
            <person name="An P."/>
            <person name="Anderson E."/>
            <person name="Anderson S."/>
            <person name="Arachi H."/>
            <person name="Azer M."/>
            <person name="Bachantsang P."/>
            <person name="Barry A."/>
            <person name="Bayul T."/>
            <person name="Berlin A."/>
            <person name="Bessette D."/>
            <person name="Bloom T."/>
            <person name="Blye J."/>
            <person name="Boguslavskiy L."/>
            <person name="Bonnet C."/>
            <person name="Boukhgalter B."/>
            <person name="Bourzgui I."/>
            <person name="Brown A."/>
            <person name="Cahill P."/>
            <person name="Channer S."/>
            <person name="Cheshatsang Y."/>
            <person name="Chuda L."/>
            <person name="Citroen M."/>
            <person name="Collymore A."/>
            <person name="Cooke P."/>
            <person name="Costello M."/>
            <person name="D'Aco K."/>
            <person name="Daza R."/>
            <person name="De Haan G."/>
            <person name="DeGray S."/>
            <person name="DeMaso C."/>
            <person name="Dhargay N."/>
            <person name="Dooley K."/>
            <person name="Dooley E."/>
            <person name="Doricent M."/>
            <person name="Dorje P."/>
            <person name="Dorjee K."/>
            <person name="Dupes A."/>
            <person name="Elong R."/>
            <person name="Falk J."/>
            <person name="Farina A."/>
            <person name="Faro S."/>
            <person name="Ferguson D."/>
            <person name="Fisher S."/>
            <person name="Foley C.D."/>
            <person name="Franke A."/>
            <person name="Friedrich D."/>
            <person name="Gadbois L."/>
            <person name="Gearin G."/>
            <person name="Gearin C.R."/>
            <person name="Giannoukos G."/>
            <person name="Goode T."/>
            <person name="Graham J."/>
            <person name="Grandbois E."/>
            <person name="Grewal S."/>
            <person name="Gyaltsen K."/>
            <person name="Hafez N."/>
            <person name="Hagos B."/>
            <person name="Hall J."/>
            <person name="Henson C."/>
            <person name="Hollinger A."/>
            <person name="Honan T."/>
            <person name="Huard M.D."/>
            <person name="Hughes L."/>
            <person name="Hurhula B."/>
            <person name="Husby M.E."/>
            <person name="Kamat A."/>
            <person name="Kanga B."/>
            <person name="Kashin S."/>
            <person name="Khazanovich D."/>
            <person name="Kisner P."/>
            <person name="Lance K."/>
            <person name="Lara M."/>
            <person name="Lee W."/>
            <person name="Lennon N."/>
            <person name="Letendre F."/>
            <person name="LeVine R."/>
            <person name="Lipovsky A."/>
            <person name="Liu X."/>
            <person name="Liu J."/>
            <person name="Liu S."/>
            <person name="Lokyitsang T."/>
            <person name="Lokyitsang Y."/>
            <person name="Lubonja R."/>
            <person name="Lui A."/>
            <person name="MacDonald P."/>
            <person name="Magnisalis V."/>
            <person name="Maru K."/>
            <person name="Matthews C."/>
            <person name="McCusker W."/>
            <person name="McDonough S."/>
            <person name="Mehta T."/>
            <person name="Meldrim J."/>
            <person name="Meneus L."/>
            <person name="Mihai O."/>
            <person name="Mihalev A."/>
            <person name="Mihova T."/>
            <person name="Mittelman R."/>
            <person name="Mlenga V."/>
            <person name="Montmayeur A."/>
            <person name="Mulrain L."/>
            <person name="Navidi A."/>
            <person name="Naylor J."/>
            <person name="Negash T."/>
            <person name="Nguyen T."/>
            <person name="Nguyen N."/>
            <person name="Nicol R."/>
            <person name="Norbu C."/>
            <person name="Norbu N."/>
            <person name="Novod N."/>
            <person name="O'Neill B."/>
            <person name="Osman S."/>
            <person name="Markiewicz E."/>
            <person name="Oyono O.L."/>
            <person name="Patti C."/>
            <person name="Phunkhang P."/>
            <person name="Pierre F."/>
            <person name="Priest M."/>
            <person name="Raghuraman S."/>
            <person name="Rege F."/>
            <person name="Reyes R."/>
            <person name="Rise C."/>
            <person name="Rogov P."/>
            <person name="Ross K."/>
            <person name="Ryan E."/>
            <person name="Settipalli S."/>
            <person name="Shea T."/>
            <person name="Sherpa N."/>
            <person name="Shi L."/>
            <person name="Shih D."/>
            <person name="Sparrow T."/>
            <person name="Spaulding J."/>
            <person name="Stalker J."/>
            <person name="Stange-Thomann N."/>
            <person name="Stavropoulos S."/>
            <person name="Stone C."/>
            <person name="Strader C."/>
            <person name="Tesfaye S."/>
            <person name="Thomson T."/>
            <person name="Thoulutsang Y."/>
            <person name="Thoulutsang D."/>
            <person name="Topham K."/>
            <person name="Topping I."/>
            <person name="Tsamla T."/>
            <person name="Vassiliev H."/>
            <person name="Vo A."/>
            <person name="Wangchuk T."/>
            <person name="Wangdi T."/>
            <person name="Weiand M."/>
            <person name="Wilkinson J."/>
            <person name="Wilson A."/>
            <person name="Yadav S."/>
            <person name="Young G."/>
            <person name="Yu Q."/>
            <person name="Zembek L."/>
            <person name="Zhong D."/>
            <person name="Zimmer A."/>
            <person name="Zwirko Z."/>
            <person name="Jaffe D.B."/>
            <person name="Alvarez P."/>
            <person name="Brockman W."/>
            <person name="Butler J."/>
            <person name="Chin C."/>
            <person name="Gnerre S."/>
            <person name="Grabherr M."/>
            <person name="Kleber M."/>
            <person name="Mauceli E."/>
            <person name="MacCallum I."/>
        </authorList>
    </citation>
    <scope>NUCLEOTIDE SEQUENCE [LARGE SCALE GENOMIC DNA]</scope>
    <source>
        <strain evidence="4">Tucson 14030-0811.24</strain>
    </source>
</reference>
<evidence type="ECO:0000256" key="2">
    <source>
        <dbReference type="SAM" id="SignalP"/>
    </source>
</evidence>
<evidence type="ECO:0000256" key="1">
    <source>
        <dbReference type="SAM" id="MobiDB-lite"/>
    </source>
</evidence>
<dbReference type="EMBL" id="CH964282">
    <property type="protein sequence ID" value="KRG00305.1"/>
    <property type="molecule type" value="Genomic_DNA"/>
</dbReference>
<accession>A0A0Q9X6D7</accession>
<evidence type="ECO:0000313" key="3">
    <source>
        <dbReference type="EMBL" id="KRG00305.1"/>
    </source>
</evidence>